<dbReference type="Gene3D" id="1.10.287.130">
    <property type="match status" value="1"/>
</dbReference>
<dbReference type="SMART" id="SM00387">
    <property type="entry name" value="HATPase_c"/>
    <property type="match status" value="1"/>
</dbReference>
<dbReference type="Pfam" id="PF02518">
    <property type="entry name" value="HATPase_c"/>
    <property type="match status" value="1"/>
</dbReference>
<dbReference type="PRINTS" id="PR00344">
    <property type="entry name" value="BCTRLSENSOR"/>
</dbReference>
<dbReference type="SMART" id="SM00388">
    <property type="entry name" value="HisKA"/>
    <property type="match status" value="1"/>
</dbReference>
<evidence type="ECO:0000256" key="6">
    <source>
        <dbReference type="ARBA" id="ARBA00022679"/>
    </source>
</evidence>
<reference evidence="16 17" key="1">
    <citation type="journal article" date="2019" name="Int. J. Syst. Evol. Microbiol.">
        <title>The Global Catalogue of Microorganisms (GCM) 10K type strain sequencing project: providing services to taxonomists for standard genome sequencing and annotation.</title>
        <authorList>
            <consortium name="The Broad Institute Genomics Platform"/>
            <consortium name="The Broad Institute Genome Sequencing Center for Infectious Disease"/>
            <person name="Wu L."/>
            <person name="Ma J."/>
        </authorList>
    </citation>
    <scope>NUCLEOTIDE SEQUENCE [LARGE SCALE GENOMIC DNA]</scope>
    <source>
        <strain evidence="16 17">JCM 9731</strain>
    </source>
</reference>
<proteinExistence type="predicted"/>
<dbReference type="SMART" id="SM00304">
    <property type="entry name" value="HAMP"/>
    <property type="match status" value="1"/>
</dbReference>
<accession>A0ABN0WUU1</accession>
<evidence type="ECO:0000313" key="17">
    <source>
        <dbReference type="Proteomes" id="UP001500782"/>
    </source>
</evidence>
<keyword evidence="13" id="KW-0812">Transmembrane</keyword>
<dbReference type="CDD" id="cd06225">
    <property type="entry name" value="HAMP"/>
    <property type="match status" value="1"/>
</dbReference>
<keyword evidence="6" id="KW-0808">Transferase</keyword>
<feature type="transmembrane region" description="Helical" evidence="13">
    <location>
        <begin position="6"/>
        <end position="28"/>
    </location>
</feature>
<comment type="catalytic activity">
    <reaction evidence="1">
        <text>ATP + protein L-histidine = ADP + protein N-phospho-L-histidine.</text>
        <dbReference type="EC" id="2.7.13.3"/>
    </reaction>
</comment>
<evidence type="ECO:0000256" key="3">
    <source>
        <dbReference type="ARBA" id="ARBA00012438"/>
    </source>
</evidence>
<keyword evidence="7" id="KW-0547">Nucleotide-binding</keyword>
<evidence type="ECO:0000256" key="13">
    <source>
        <dbReference type="SAM" id="Phobius"/>
    </source>
</evidence>
<dbReference type="InterPro" id="IPR003594">
    <property type="entry name" value="HATPase_dom"/>
</dbReference>
<comment type="caution">
    <text evidence="16">The sequence shown here is derived from an EMBL/GenBank/DDBJ whole genome shotgun (WGS) entry which is preliminary data.</text>
</comment>
<evidence type="ECO:0000256" key="4">
    <source>
        <dbReference type="ARBA" id="ARBA00022475"/>
    </source>
</evidence>
<keyword evidence="11 13" id="KW-0472">Membrane</keyword>
<dbReference type="SUPFAM" id="SSF47384">
    <property type="entry name" value="Homodimeric domain of signal transducing histidine kinase"/>
    <property type="match status" value="1"/>
</dbReference>
<dbReference type="PROSITE" id="PS50885">
    <property type="entry name" value="HAMP"/>
    <property type="match status" value="1"/>
</dbReference>
<evidence type="ECO:0000256" key="12">
    <source>
        <dbReference type="SAM" id="Coils"/>
    </source>
</evidence>
<keyword evidence="12" id="KW-0175">Coiled coil</keyword>
<dbReference type="InterPro" id="IPR003660">
    <property type="entry name" value="HAMP_dom"/>
</dbReference>
<keyword evidence="10" id="KW-0902">Two-component regulatory system</keyword>
<keyword evidence="5" id="KW-0597">Phosphoprotein</keyword>
<dbReference type="RefSeq" id="WP_343803570.1">
    <property type="nucleotide sequence ID" value="NZ_BAAADJ010000064.1"/>
</dbReference>
<dbReference type="Gene3D" id="3.30.565.10">
    <property type="entry name" value="Histidine kinase-like ATPase, C-terminal domain"/>
    <property type="match status" value="1"/>
</dbReference>
<dbReference type="Gene3D" id="6.10.340.10">
    <property type="match status" value="1"/>
</dbReference>
<keyword evidence="13" id="KW-1133">Transmembrane helix</keyword>
<evidence type="ECO:0000259" key="14">
    <source>
        <dbReference type="PROSITE" id="PS50109"/>
    </source>
</evidence>
<feature type="transmembrane region" description="Helical" evidence="13">
    <location>
        <begin position="129"/>
        <end position="153"/>
    </location>
</feature>
<keyword evidence="17" id="KW-1185">Reference proteome</keyword>
<keyword evidence="9" id="KW-0067">ATP-binding</keyword>
<sequence>MKLKYFYQQFISHIGVILVAFLVLSLLVSHYIERAVYENKVDELTTYGENILGHFENTLLGRERILNQYSSVLHDRGIQFAVFDERSRILYAGDWFITSITLTENEWSHITNGQTVVVKHDIKRFNQEVSFVAIPYFENGMFVGGILMTSPISGSREMISDMNQFLWYAVLIALAVSLALSGLFSKLHVNRIKKMREATSLVSSGDYSVRVPSSNFDEIGELAKDFNHMVEKINSSMEEIQRLENRRRQFIADVSHELRTPLTTIRGIIEGLRTDMIPEVEKEKGIQLVNQETNRLIRLVNENLDYEKIRSNQVSLNQVDLVLEEAMEVIKEQLSIQAEEKGNKIVIDVKPDVHVYADYDRLIQILINITKNSIQFTSDGTIYLRGKMSESFTTIEIEDTGVGIDPDEVKKIWSRFYKADISRRSNPYGEFGLGLSIVKQLVQLHHGHIEVMSEKGKGARFIIQLPFQDNVKN</sequence>
<evidence type="ECO:0000256" key="5">
    <source>
        <dbReference type="ARBA" id="ARBA00022553"/>
    </source>
</evidence>
<dbReference type="PANTHER" id="PTHR43711:SF26">
    <property type="entry name" value="SENSOR HISTIDINE KINASE RCSC"/>
    <property type="match status" value="1"/>
</dbReference>
<dbReference type="EC" id="2.7.13.3" evidence="3"/>
<dbReference type="SUPFAM" id="SSF55874">
    <property type="entry name" value="ATPase domain of HSP90 chaperone/DNA topoisomerase II/histidine kinase"/>
    <property type="match status" value="1"/>
</dbReference>
<dbReference type="Pfam" id="PF00672">
    <property type="entry name" value="HAMP"/>
    <property type="match status" value="1"/>
</dbReference>
<dbReference type="InterPro" id="IPR036097">
    <property type="entry name" value="HisK_dim/P_sf"/>
</dbReference>
<evidence type="ECO:0000259" key="15">
    <source>
        <dbReference type="PROSITE" id="PS50885"/>
    </source>
</evidence>
<name>A0ABN0WUU1_9BACI</name>
<dbReference type="InterPro" id="IPR036890">
    <property type="entry name" value="HATPase_C_sf"/>
</dbReference>
<evidence type="ECO:0000256" key="10">
    <source>
        <dbReference type="ARBA" id="ARBA00023012"/>
    </source>
</evidence>
<dbReference type="EMBL" id="BAAADJ010000064">
    <property type="protein sequence ID" value="GAA0346424.1"/>
    <property type="molecule type" value="Genomic_DNA"/>
</dbReference>
<evidence type="ECO:0000256" key="1">
    <source>
        <dbReference type="ARBA" id="ARBA00000085"/>
    </source>
</evidence>
<evidence type="ECO:0000256" key="9">
    <source>
        <dbReference type="ARBA" id="ARBA00022840"/>
    </source>
</evidence>
<keyword evidence="4" id="KW-1003">Cell membrane</keyword>
<comment type="subcellular location">
    <subcellularLocation>
        <location evidence="2">Cell membrane</location>
        <topology evidence="2">Multi-pass membrane protein</topology>
    </subcellularLocation>
</comment>
<dbReference type="CDD" id="cd00082">
    <property type="entry name" value="HisKA"/>
    <property type="match status" value="1"/>
</dbReference>
<evidence type="ECO:0000256" key="7">
    <source>
        <dbReference type="ARBA" id="ARBA00022741"/>
    </source>
</evidence>
<dbReference type="GO" id="GO:0016301">
    <property type="term" value="F:kinase activity"/>
    <property type="evidence" value="ECO:0007669"/>
    <property type="project" value="UniProtKB-KW"/>
</dbReference>
<evidence type="ECO:0000256" key="8">
    <source>
        <dbReference type="ARBA" id="ARBA00022777"/>
    </source>
</evidence>
<feature type="domain" description="HAMP" evidence="15">
    <location>
        <begin position="186"/>
        <end position="238"/>
    </location>
</feature>
<evidence type="ECO:0000256" key="11">
    <source>
        <dbReference type="ARBA" id="ARBA00023136"/>
    </source>
</evidence>
<feature type="domain" description="Histidine kinase" evidence="14">
    <location>
        <begin position="253"/>
        <end position="469"/>
    </location>
</feature>
<dbReference type="InterPro" id="IPR005467">
    <property type="entry name" value="His_kinase_dom"/>
</dbReference>
<dbReference type="InterPro" id="IPR004358">
    <property type="entry name" value="Sig_transdc_His_kin-like_C"/>
</dbReference>
<dbReference type="Proteomes" id="UP001500782">
    <property type="component" value="Unassembled WGS sequence"/>
</dbReference>
<dbReference type="PROSITE" id="PS50109">
    <property type="entry name" value="HIS_KIN"/>
    <property type="match status" value="1"/>
</dbReference>
<organism evidence="16 17">
    <name type="scientific">Bacillus carboniphilus</name>
    <dbReference type="NCBI Taxonomy" id="86663"/>
    <lineage>
        <taxon>Bacteria</taxon>
        <taxon>Bacillati</taxon>
        <taxon>Bacillota</taxon>
        <taxon>Bacilli</taxon>
        <taxon>Bacillales</taxon>
        <taxon>Bacillaceae</taxon>
        <taxon>Bacillus</taxon>
    </lineage>
</organism>
<dbReference type="Pfam" id="PF00512">
    <property type="entry name" value="HisKA"/>
    <property type="match status" value="1"/>
</dbReference>
<dbReference type="SUPFAM" id="SSF158472">
    <property type="entry name" value="HAMP domain-like"/>
    <property type="match status" value="1"/>
</dbReference>
<dbReference type="InterPro" id="IPR003661">
    <property type="entry name" value="HisK_dim/P_dom"/>
</dbReference>
<protein>
    <recommendedName>
        <fullName evidence="3">histidine kinase</fullName>
        <ecNumber evidence="3">2.7.13.3</ecNumber>
    </recommendedName>
</protein>
<evidence type="ECO:0000313" key="16">
    <source>
        <dbReference type="EMBL" id="GAA0346424.1"/>
    </source>
</evidence>
<dbReference type="InterPro" id="IPR050736">
    <property type="entry name" value="Sensor_HK_Regulatory"/>
</dbReference>
<keyword evidence="8 16" id="KW-0418">Kinase</keyword>
<gene>
    <name evidence="16" type="primary">yclK</name>
    <name evidence="16" type="ORF">GCM10008967_41040</name>
</gene>
<dbReference type="PANTHER" id="PTHR43711">
    <property type="entry name" value="TWO-COMPONENT HISTIDINE KINASE"/>
    <property type="match status" value="1"/>
</dbReference>
<feature type="coiled-coil region" evidence="12">
    <location>
        <begin position="226"/>
        <end position="253"/>
    </location>
</feature>
<feature type="transmembrane region" description="Helical" evidence="13">
    <location>
        <begin position="165"/>
        <end position="185"/>
    </location>
</feature>
<evidence type="ECO:0000256" key="2">
    <source>
        <dbReference type="ARBA" id="ARBA00004651"/>
    </source>
</evidence>